<dbReference type="InterPro" id="IPR014883">
    <property type="entry name" value="VRR_NUC"/>
</dbReference>
<evidence type="ECO:0000313" key="7">
    <source>
        <dbReference type="Proteomes" id="UP000035199"/>
    </source>
</evidence>
<dbReference type="AlphaFoldDB" id="A0A0G3H089"/>
<dbReference type="Proteomes" id="UP000035199">
    <property type="component" value="Chromosome"/>
</dbReference>
<keyword evidence="6" id="KW-0614">Plasmid</keyword>
<dbReference type="STRING" id="571915.CMUST_04405"/>
<keyword evidence="7" id="KW-1185">Reference proteome</keyword>
<proteinExistence type="predicted"/>
<evidence type="ECO:0000313" key="6">
    <source>
        <dbReference type="EMBL" id="AKK07451.1"/>
    </source>
</evidence>
<dbReference type="KEGG" id="cmv:CMUST_04405"/>
<organism evidence="5 7">
    <name type="scientific">Corynebacterium mustelae</name>
    <dbReference type="NCBI Taxonomy" id="571915"/>
    <lineage>
        <taxon>Bacteria</taxon>
        <taxon>Bacillati</taxon>
        <taxon>Actinomycetota</taxon>
        <taxon>Actinomycetes</taxon>
        <taxon>Mycobacteriales</taxon>
        <taxon>Corynebacteriaceae</taxon>
        <taxon>Corynebacterium</taxon>
    </lineage>
</organism>
<keyword evidence="2" id="KW-0540">Nuclease</keyword>
<dbReference type="Gene3D" id="3.40.1350.10">
    <property type="match status" value="1"/>
</dbReference>
<dbReference type="GO" id="GO:0016788">
    <property type="term" value="F:hydrolase activity, acting on ester bonds"/>
    <property type="evidence" value="ECO:0007669"/>
    <property type="project" value="InterPro"/>
</dbReference>
<evidence type="ECO:0000313" key="5">
    <source>
        <dbReference type="EMBL" id="AKK05223.1"/>
    </source>
</evidence>
<dbReference type="SMART" id="SM00990">
    <property type="entry name" value="VRR_NUC"/>
    <property type="match status" value="1"/>
</dbReference>
<geneLocation type="plasmid" evidence="6 7">
    <name>phiCmus45274</name>
</geneLocation>
<dbReference type="OrthoDB" id="6706702at2"/>
<dbReference type="InterPro" id="IPR011856">
    <property type="entry name" value="tRNA_endonuc-like_dom_sf"/>
</dbReference>
<dbReference type="EMBL" id="CP011542">
    <property type="protein sequence ID" value="AKK05223.1"/>
    <property type="molecule type" value="Genomic_DNA"/>
</dbReference>
<dbReference type="RefSeq" id="WP_047261480.1">
    <property type="nucleotide sequence ID" value="NZ_CP011542.1"/>
</dbReference>
<dbReference type="KEGG" id="cmv:CMUST_15815"/>
<protein>
    <submittedName>
        <fullName evidence="5">VRR-NUC domain-containing protein</fullName>
    </submittedName>
</protein>
<keyword evidence="3" id="KW-0378">Hydrolase</keyword>
<evidence type="ECO:0000259" key="4">
    <source>
        <dbReference type="SMART" id="SM00990"/>
    </source>
</evidence>
<comment type="cofactor">
    <cofactor evidence="1">
        <name>Mg(2+)</name>
        <dbReference type="ChEBI" id="CHEBI:18420"/>
    </cofactor>
</comment>
<sequence>MDEKHVEQALTRAVKNLGGLCLKFTSPGLAGVPDRLILLPGGCIAFAELKAPGKKPRPIQRVRKNQIENLGVPVHIIDHPNHIHEVLHEIQTTQLPTRSNNLH</sequence>
<dbReference type="Proteomes" id="UP000035199">
    <property type="component" value="Plasmid phiCmus45274"/>
</dbReference>
<evidence type="ECO:0000256" key="2">
    <source>
        <dbReference type="ARBA" id="ARBA00022722"/>
    </source>
</evidence>
<accession>A0A0G3H089</accession>
<dbReference type="GO" id="GO:0004518">
    <property type="term" value="F:nuclease activity"/>
    <property type="evidence" value="ECO:0007669"/>
    <property type="project" value="UniProtKB-KW"/>
</dbReference>
<dbReference type="EMBL" id="CP011544">
    <property type="protein sequence ID" value="AKK07451.1"/>
    <property type="molecule type" value="Genomic_DNA"/>
</dbReference>
<dbReference type="GO" id="GO:0003676">
    <property type="term" value="F:nucleic acid binding"/>
    <property type="evidence" value="ECO:0007669"/>
    <property type="project" value="InterPro"/>
</dbReference>
<evidence type="ECO:0000256" key="3">
    <source>
        <dbReference type="ARBA" id="ARBA00022801"/>
    </source>
</evidence>
<reference evidence="5 7" key="1">
    <citation type="journal article" date="2015" name="Genome Announc.">
        <title>Complete Genome Sequence of the Type Strain Corynebacterium mustelae DSM 45274, Isolated from Various Tissues of a Male Ferret with Lethal Sepsis.</title>
        <authorList>
            <person name="Ruckert C."/>
            <person name="Eimer J."/>
            <person name="Winkler A."/>
            <person name="Tauch A."/>
        </authorList>
    </citation>
    <scope>NUCLEOTIDE SEQUENCE [LARGE SCALE GENOMIC DNA]</scope>
    <source>
        <strain evidence="5 7">DSM 45274</strain>
        <plasmid evidence="6">phiCmus45274</plasmid>
        <plasmid evidence="7">Plasmid phiCmus45274</plasmid>
    </source>
</reference>
<name>A0A0G3H089_9CORY</name>
<dbReference type="PATRIC" id="fig|571915.4.peg.3393"/>
<evidence type="ECO:0000256" key="1">
    <source>
        <dbReference type="ARBA" id="ARBA00001946"/>
    </source>
</evidence>
<reference evidence="7" key="2">
    <citation type="submission" date="2015-05" db="EMBL/GenBank/DDBJ databases">
        <title>Complete genome sequence of Corynebacterium mustelae DSM 45274, isolated from various tissues of a male ferret with lethal sepsis.</title>
        <authorList>
            <person name="Ruckert C."/>
            <person name="Albersmeier A."/>
            <person name="Winkler A."/>
            <person name="Tauch A."/>
        </authorList>
    </citation>
    <scope>NUCLEOTIDE SEQUENCE [LARGE SCALE GENOMIC DNA]</scope>
    <source>
        <strain evidence="7">DSM 45274</strain>
        <plasmid evidence="7">Plasmid phiCmus45274</plasmid>
    </source>
</reference>
<gene>
    <name evidence="5" type="ORF">CMUST_04405</name>
    <name evidence="6" type="ORF">CMUST_15815</name>
</gene>
<feature type="domain" description="VRR-NUC" evidence="4">
    <location>
        <begin position="1"/>
        <end position="81"/>
    </location>
</feature>